<reference evidence="3" key="1">
    <citation type="submission" date="2014-12" db="EMBL/GenBank/DDBJ databases">
        <title>Genome Sequence of Valsa Canker Pathogens Uncovers a Specific Adaption of Colonization on Woody Bark.</title>
        <authorList>
            <person name="Yin Z."/>
            <person name="Liu H."/>
            <person name="Gao X."/>
            <person name="Li Z."/>
            <person name="Song N."/>
            <person name="Ke X."/>
            <person name="Dai Q."/>
            <person name="Wu Y."/>
            <person name="Sun Y."/>
            <person name="Xu J.-R."/>
            <person name="Kang Z.K."/>
            <person name="Wang L."/>
            <person name="Huang L."/>
        </authorList>
    </citation>
    <scope>NUCLEOTIDE SEQUENCE [LARGE SCALE GENOMIC DNA]</scope>
    <source>
        <strain evidence="3">SXYL134</strain>
    </source>
</reference>
<evidence type="ECO:0000313" key="2">
    <source>
        <dbReference type="EMBL" id="KUI59954.1"/>
    </source>
</evidence>
<sequence length="290" mass="31194">MDANNGPRPTSSFYSVDGNGGFGDIPLRDLGVNNEAPGPVPVSNIDWTVFREKQKQDHKSWITIMILTAVAVFLGASVAVLGTLYGLEKSKSPQVLTNWETTTSTSIVTSTTSILPVTETTTTSLPPLTETATQTTTLPPLTTTLLQTTTTPMTSFVTETLPPITQTITENQTETEISLVTTIITTTLIFTTIETTTSLISTTKGVQDGQRCTVNYEYGGEDLHNLNGDYDLLMVDALGRAVGKGLDLDTDDYLAVAMRSVFECAVTDVLGFLSDSVSNFLNGNWNTLTT</sequence>
<dbReference type="OrthoDB" id="5244822at2759"/>
<gene>
    <name evidence="2" type="ORF">VP1G_07217</name>
</gene>
<evidence type="ECO:0000256" key="1">
    <source>
        <dbReference type="SAM" id="Phobius"/>
    </source>
</evidence>
<accession>A0A194V7U1</accession>
<name>A0A194V7U1_CYTMA</name>
<protein>
    <submittedName>
        <fullName evidence="2">Uncharacterized protein</fullName>
    </submittedName>
</protein>
<keyword evidence="1" id="KW-0472">Membrane</keyword>
<dbReference type="Proteomes" id="UP000078576">
    <property type="component" value="Unassembled WGS sequence"/>
</dbReference>
<keyword evidence="1" id="KW-1133">Transmembrane helix</keyword>
<feature type="transmembrane region" description="Helical" evidence="1">
    <location>
        <begin position="61"/>
        <end position="87"/>
    </location>
</feature>
<dbReference type="EMBL" id="KN714740">
    <property type="protein sequence ID" value="KUI59954.1"/>
    <property type="molecule type" value="Genomic_DNA"/>
</dbReference>
<proteinExistence type="predicted"/>
<keyword evidence="3" id="KW-1185">Reference proteome</keyword>
<organism evidence="2 3">
    <name type="scientific">Cytospora mali</name>
    <name type="common">Apple Valsa canker fungus</name>
    <name type="synonym">Valsa mali</name>
    <dbReference type="NCBI Taxonomy" id="578113"/>
    <lineage>
        <taxon>Eukaryota</taxon>
        <taxon>Fungi</taxon>
        <taxon>Dikarya</taxon>
        <taxon>Ascomycota</taxon>
        <taxon>Pezizomycotina</taxon>
        <taxon>Sordariomycetes</taxon>
        <taxon>Sordariomycetidae</taxon>
        <taxon>Diaporthales</taxon>
        <taxon>Cytosporaceae</taxon>
        <taxon>Cytospora</taxon>
    </lineage>
</organism>
<evidence type="ECO:0000313" key="3">
    <source>
        <dbReference type="Proteomes" id="UP000078576"/>
    </source>
</evidence>
<dbReference type="AlphaFoldDB" id="A0A194V7U1"/>
<keyword evidence="1" id="KW-0812">Transmembrane</keyword>